<dbReference type="GO" id="GO:0002758">
    <property type="term" value="P:innate immune response-activating signaling pathway"/>
    <property type="evidence" value="ECO:0007669"/>
    <property type="project" value="UniProtKB-ARBA"/>
</dbReference>
<dbReference type="InterPro" id="IPR038005">
    <property type="entry name" value="RX-like_CC"/>
</dbReference>
<keyword evidence="2" id="KW-0433">Leucine-rich repeat</keyword>
<dbReference type="Pfam" id="PF23598">
    <property type="entry name" value="LRR_14"/>
    <property type="match status" value="1"/>
</dbReference>
<dbReference type="Gene3D" id="3.40.50.300">
    <property type="entry name" value="P-loop containing nucleotide triphosphate hydrolases"/>
    <property type="match status" value="1"/>
</dbReference>
<dbReference type="FunFam" id="3.40.50.300:FF:001091">
    <property type="entry name" value="Probable disease resistance protein At1g61300"/>
    <property type="match status" value="1"/>
</dbReference>
<keyword evidence="13" id="KW-1185">Reference proteome</keyword>
<evidence type="ECO:0000256" key="1">
    <source>
        <dbReference type="ARBA" id="ARBA00008894"/>
    </source>
</evidence>
<dbReference type="GO" id="GO:0043531">
    <property type="term" value="F:ADP binding"/>
    <property type="evidence" value="ECO:0007669"/>
    <property type="project" value="InterPro"/>
</dbReference>
<dbReference type="CDD" id="cd14798">
    <property type="entry name" value="RX-CC_like"/>
    <property type="match status" value="1"/>
</dbReference>
<organism evidence="12 13">
    <name type="scientific">Setaria viridis</name>
    <name type="common">Green bristlegrass</name>
    <name type="synonym">Setaria italica subsp. viridis</name>
    <dbReference type="NCBI Taxonomy" id="4556"/>
    <lineage>
        <taxon>Eukaryota</taxon>
        <taxon>Viridiplantae</taxon>
        <taxon>Streptophyta</taxon>
        <taxon>Embryophyta</taxon>
        <taxon>Tracheophyta</taxon>
        <taxon>Spermatophyta</taxon>
        <taxon>Magnoliopsida</taxon>
        <taxon>Liliopsida</taxon>
        <taxon>Poales</taxon>
        <taxon>Poaceae</taxon>
        <taxon>PACMAD clade</taxon>
        <taxon>Panicoideae</taxon>
        <taxon>Panicodae</taxon>
        <taxon>Paniceae</taxon>
        <taxon>Cenchrinae</taxon>
        <taxon>Setaria</taxon>
    </lineage>
</organism>
<dbReference type="InterPro" id="IPR041118">
    <property type="entry name" value="Rx_N"/>
</dbReference>
<dbReference type="Gramene" id="TKW28495">
    <property type="protein sequence ID" value="TKW28495"/>
    <property type="gene ID" value="SEVIR_3G327400v2"/>
</dbReference>
<evidence type="ECO:0000259" key="10">
    <source>
        <dbReference type="Pfam" id="PF23559"/>
    </source>
</evidence>
<feature type="domain" description="Disease resistance R13L4/SHOC-2-like LRR" evidence="11">
    <location>
        <begin position="546"/>
        <end position="902"/>
    </location>
</feature>
<dbReference type="Gene3D" id="3.80.10.10">
    <property type="entry name" value="Ribonuclease Inhibitor"/>
    <property type="match status" value="1"/>
</dbReference>
<dbReference type="SUPFAM" id="SSF52540">
    <property type="entry name" value="P-loop containing nucleoside triphosphate hydrolases"/>
    <property type="match status" value="1"/>
</dbReference>
<feature type="domain" description="NB-ARC" evidence="8">
    <location>
        <begin position="172"/>
        <end position="344"/>
    </location>
</feature>
<keyword evidence="3" id="KW-0677">Repeat</keyword>
<dbReference type="PANTHER" id="PTHR23155:SF999">
    <property type="entry name" value="NB-ARC DOMAIN CONTAINING PROTEIN, EXPRESSED"/>
    <property type="match status" value="1"/>
</dbReference>
<sequence>MVDPTVSISAGVMNSLLSKLTKLLSDEYKLLKSVRKEVKFLKDELSSMNALIQKLEDMEELDVQAREWRDKVRELAYDFEDCIDVFMHNLGGEGEKAGLVGKSERWIKKLQLRRHLASQIQELKARVVEEAERQRRYKVSECVSSSRAVDIDYRLASLYAEADKLVGIDGPREEIAQRLLEGENGSSQQLKLVSIVGPGGIGKTTLATQVYNRIRNKFDCTAFVSVSQNLDTLKILKEILLGIGYCSNRMLDHEQQVIDVIRQYLADKRYLFIIDDIRSIKAWDIIKYALVQNNKSSRVITTTQIQDVATTCCLHCDGQVYIMQPLDESDSRRLFLKRVFDSEDNCPEQYRMITEKMLHKCKGVPLAITSIATLLASQGMNVEKWENMHNSFYSELETNPALEWMRYVPSLSYNDLSHELKTCLLYLGIYPEDYPIKKVDLVRRWVAEGFVSEKHGLDLEEVAGSYFDELINRSMIQPGKIIRGEMHYCRVHDLMLDHIISKCTVENFFTIIDRKYKMKQTLFPVRRLCCHFINGNIALESLRLKKVRSFTTFPASDCMQPPISKFELLRVLNLQTNPSPDSQCLDLSAISNLFLLRYLRARGFRNLKLPEKIGKLQNLMTLDLGDSEVVCAIPLDVTSLSSLRHLTVPRGAVLPDGIGKLITLRTLEEFDLGKNSMRNIKDLGELTNLMELQLRHEDSGIFQPLTHMERRKYEVLAVSLCKIGNSNLRSLVAHPGVSLGCVLNCSLTHPRCLRRLHLDSCCPTFPKWMAQAVRLTSLILEVEELCSEDVHVLAGLPCLTYLDLGAAKAPNRSIIIQINSNEFSCLKEFKFKYHILLLSFEPGSMPMLQSLDLTFSGGSVIGIEHLASLEEISVYLKALPCDLSKIRSEISDALDRHPRNHTVRRRRFIFTPCLDDRDCSRSFQDLVED</sequence>
<evidence type="ECO:0000256" key="4">
    <source>
        <dbReference type="ARBA" id="ARBA00022741"/>
    </source>
</evidence>
<evidence type="ECO:0000259" key="11">
    <source>
        <dbReference type="Pfam" id="PF23598"/>
    </source>
</evidence>
<dbReference type="InterPro" id="IPR002182">
    <property type="entry name" value="NB-ARC"/>
</dbReference>
<evidence type="ECO:0000256" key="2">
    <source>
        <dbReference type="ARBA" id="ARBA00022614"/>
    </source>
</evidence>
<dbReference type="FunFam" id="1.10.10.10:FF:000322">
    <property type="entry name" value="Probable disease resistance protein At1g63360"/>
    <property type="match status" value="1"/>
</dbReference>
<dbReference type="OMA" id="GHIHNIQ"/>
<dbReference type="InterPro" id="IPR055414">
    <property type="entry name" value="LRR_R13L4/SHOC2-like"/>
</dbReference>
<evidence type="ECO:0000256" key="7">
    <source>
        <dbReference type="SAM" id="Coils"/>
    </source>
</evidence>
<dbReference type="Pfam" id="PF23559">
    <property type="entry name" value="WHD_DRP"/>
    <property type="match status" value="1"/>
</dbReference>
<feature type="domain" description="Disease resistance protein winged helix" evidence="10">
    <location>
        <begin position="429"/>
        <end position="497"/>
    </location>
</feature>
<dbReference type="Proteomes" id="UP000298652">
    <property type="component" value="Chromosome 3"/>
</dbReference>
<feature type="domain" description="Disease resistance N-terminal" evidence="9">
    <location>
        <begin position="12"/>
        <end position="95"/>
    </location>
</feature>
<evidence type="ECO:0000256" key="5">
    <source>
        <dbReference type="ARBA" id="ARBA00022821"/>
    </source>
</evidence>
<dbReference type="InterPro" id="IPR027417">
    <property type="entry name" value="P-loop_NTPase"/>
</dbReference>
<dbReference type="PANTHER" id="PTHR23155">
    <property type="entry name" value="DISEASE RESISTANCE PROTEIN RP"/>
    <property type="match status" value="1"/>
</dbReference>
<dbReference type="InterPro" id="IPR036388">
    <property type="entry name" value="WH-like_DNA-bd_sf"/>
</dbReference>
<dbReference type="Gene3D" id="1.10.10.10">
    <property type="entry name" value="Winged helix-like DNA-binding domain superfamily/Winged helix DNA-binding domain"/>
    <property type="match status" value="1"/>
</dbReference>
<evidence type="ECO:0008006" key="14">
    <source>
        <dbReference type="Google" id="ProtNLM"/>
    </source>
</evidence>
<gene>
    <name evidence="12" type="ORF">SEVIR_3G327400v2</name>
</gene>
<evidence type="ECO:0000259" key="9">
    <source>
        <dbReference type="Pfam" id="PF18052"/>
    </source>
</evidence>
<dbReference type="Pfam" id="PF18052">
    <property type="entry name" value="Rx_N"/>
    <property type="match status" value="1"/>
</dbReference>
<dbReference type="GO" id="GO:0009626">
    <property type="term" value="P:plant-type hypersensitive response"/>
    <property type="evidence" value="ECO:0007669"/>
    <property type="project" value="UniProtKB-ARBA"/>
</dbReference>
<dbReference type="Gene3D" id="1.20.5.4130">
    <property type="match status" value="1"/>
</dbReference>
<evidence type="ECO:0000256" key="3">
    <source>
        <dbReference type="ARBA" id="ARBA00022737"/>
    </source>
</evidence>
<evidence type="ECO:0000259" key="8">
    <source>
        <dbReference type="Pfam" id="PF00931"/>
    </source>
</evidence>
<dbReference type="Pfam" id="PF00931">
    <property type="entry name" value="NB-ARC"/>
    <property type="match status" value="1"/>
</dbReference>
<feature type="coiled-coil region" evidence="7">
    <location>
        <begin position="31"/>
        <end position="61"/>
    </location>
</feature>
<dbReference type="AlphaFoldDB" id="A0A4U6VIE1"/>
<dbReference type="PRINTS" id="PR00364">
    <property type="entry name" value="DISEASERSIST"/>
</dbReference>
<proteinExistence type="inferred from homology"/>
<evidence type="ECO:0000313" key="12">
    <source>
        <dbReference type="EMBL" id="TKW28495.1"/>
    </source>
</evidence>
<keyword evidence="5" id="KW-0611">Plant defense</keyword>
<dbReference type="SUPFAM" id="SSF52058">
    <property type="entry name" value="L domain-like"/>
    <property type="match status" value="1"/>
</dbReference>
<dbReference type="InterPro" id="IPR032675">
    <property type="entry name" value="LRR_dom_sf"/>
</dbReference>
<dbReference type="InterPro" id="IPR042197">
    <property type="entry name" value="Apaf_helical"/>
</dbReference>
<dbReference type="InterPro" id="IPR058922">
    <property type="entry name" value="WHD_DRP"/>
</dbReference>
<protein>
    <recommendedName>
        <fullName evidence="14">AAA+ ATPase domain-containing protein</fullName>
    </recommendedName>
</protein>
<comment type="similarity">
    <text evidence="1">Belongs to the disease resistance NB-LRR family.</text>
</comment>
<dbReference type="InterPro" id="IPR044974">
    <property type="entry name" value="Disease_R_plants"/>
</dbReference>
<reference evidence="12" key="1">
    <citation type="submission" date="2019-03" db="EMBL/GenBank/DDBJ databases">
        <title>WGS assembly of Setaria viridis.</title>
        <authorList>
            <person name="Huang P."/>
            <person name="Jenkins J."/>
            <person name="Grimwood J."/>
            <person name="Barry K."/>
            <person name="Healey A."/>
            <person name="Mamidi S."/>
            <person name="Sreedasyam A."/>
            <person name="Shu S."/>
            <person name="Feldman M."/>
            <person name="Wu J."/>
            <person name="Yu Y."/>
            <person name="Chen C."/>
            <person name="Johnson J."/>
            <person name="Rokhsar D."/>
            <person name="Baxter I."/>
            <person name="Schmutz J."/>
            <person name="Brutnell T."/>
            <person name="Kellogg E."/>
        </authorList>
    </citation>
    <scope>NUCLEOTIDE SEQUENCE [LARGE SCALE GENOMIC DNA]</scope>
</reference>
<dbReference type="Gene3D" id="1.10.8.430">
    <property type="entry name" value="Helical domain of apoptotic protease-activating factors"/>
    <property type="match status" value="1"/>
</dbReference>
<evidence type="ECO:0000256" key="6">
    <source>
        <dbReference type="ARBA" id="ARBA00023054"/>
    </source>
</evidence>
<accession>A0A4U6VIE1</accession>
<keyword evidence="6 7" id="KW-0175">Coiled coil</keyword>
<keyword evidence="4" id="KW-0547">Nucleotide-binding</keyword>
<dbReference type="EMBL" id="CM016554">
    <property type="protein sequence ID" value="TKW28495.1"/>
    <property type="molecule type" value="Genomic_DNA"/>
</dbReference>
<name>A0A4U6VIE1_SETVI</name>
<dbReference type="GO" id="GO:0042742">
    <property type="term" value="P:defense response to bacterium"/>
    <property type="evidence" value="ECO:0007669"/>
    <property type="project" value="UniProtKB-ARBA"/>
</dbReference>
<evidence type="ECO:0000313" key="13">
    <source>
        <dbReference type="Proteomes" id="UP000298652"/>
    </source>
</evidence>